<accession>A0A6J6S8I2</accession>
<dbReference type="PANTHER" id="PTHR42885">
    <property type="entry name" value="HISTIDINOL-PHOSPHATE AMINOTRANSFERASE-RELATED"/>
    <property type="match status" value="1"/>
</dbReference>
<dbReference type="EMBL" id="CAEZYV010000016">
    <property type="protein sequence ID" value="CAB4730998.1"/>
    <property type="molecule type" value="Genomic_DNA"/>
</dbReference>
<dbReference type="AlphaFoldDB" id="A0A6J6S8I2"/>
<comment type="cofactor">
    <cofactor evidence="1">
        <name>pyridoxal 5'-phosphate</name>
        <dbReference type="ChEBI" id="CHEBI:597326"/>
    </cofactor>
</comment>
<sequence>MNLQANSWPEWLPIRSELSDLKPYGAPQMIDVTALNTNENPYSLPAALVEEMLQTLPEILTNLNRYPDRDANKLRSALAEYINTSSQSNFSAKNIWAANGSNEILQTIMLACGGRGALGFIPSYSVHPLIAKATGTSWKSENRDSEFNLDLAAAKSQILQAKPGLIFVTTPNNPSGSATPFAQLQELAEATRSINGLLIVDEAYAEFSDEISAVTLISKYPNVVVVRTMSKAFAFAGARVGYAVADPALIDAMLITRLPYHLSSATQGLALVALNNSDILLAEVDALIAERSRVASELEKMGFAVVPSSANFLLFKGFTEESAIAWKSLVDSGVLVRDVGLAGYLRVTIGLAAENEKFLAAIAALKP</sequence>
<keyword evidence="2" id="KW-0032">Aminotransferase</keyword>
<dbReference type="GO" id="GO:0030170">
    <property type="term" value="F:pyridoxal phosphate binding"/>
    <property type="evidence" value="ECO:0007669"/>
    <property type="project" value="InterPro"/>
</dbReference>
<keyword evidence="5" id="KW-0663">Pyridoxal phosphate</keyword>
<dbReference type="SUPFAM" id="SSF53383">
    <property type="entry name" value="PLP-dependent transferases"/>
    <property type="match status" value="1"/>
</dbReference>
<dbReference type="InterPro" id="IPR015424">
    <property type="entry name" value="PyrdxlP-dep_Trfase"/>
</dbReference>
<dbReference type="CDD" id="cd00609">
    <property type="entry name" value="AAT_like"/>
    <property type="match status" value="1"/>
</dbReference>
<evidence type="ECO:0000256" key="2">
    <source>
        <dbReference type="ARBA" id="ARBA00022576"/>
    </source>
</evidence>
<dbReference type="InterPro" id="IPR015422">
    <property type="entry name" value="PyrdxlP-dep_Trfase_small"/>
</dbReference>
<evidence type="ECO:0000313" key="9">
    <source>
        <dbReference type="EMBL" id="CAB4730998.1"/>
    </source>
</evidence>
<dbReference type="NCBIfam" id="TIGR01141">
    <property type="entry name" value="hisC"/>
    <property type="match status" value="1"/>
</dbReference>
<dbReference type="InterPro" id="IPR001917">
    <property type="entry name" value="Aminotrans_II_pyridoxalP_BS"/>
</dbReference>
<organism evidence="9">
    <name type="scientific">freshwater metagenome</name>
    <dbReference type="NCBI Taxonomy" id="449393"/>
    <lineage>
        <taxon>unclassified sequences</taxon>
        <taxon>metagenomes</taxon>
        <taxon>ecological metagenomes</taxon>
    </lineage>
</organism>
<evidence type="ECO:0000256" key="3">
    <source>
        <dbReference type="ARBA" id="ARBA00022605"/>
    </source>
</evidence>
<name>A0A6J6S8I2_9ZZZZ</name>
<comment type="pathway">
    <text evidence="7">Amino-acid biosynthesis.</text>
</comment>
<dbReference type="InterPro" id="IPR015421">
    <property type="entry name" value="PyrdxlP-dep_Trfase_major"/>
</dbReference>
<feature type="domain" description="Aminotransferase class I/classII large" evidence="8">
    <location>
        <begin position="31"/>
        <end position="362"/>
    </location>
</feature>
<evidence type="ECO:0000256" key="6">
    <source>
        <dbReference type="ARBA" id="ARBA00023102"/>
    </source>
</evidence>
<reference evidence="9" key="1">
    <citation type="submission" date="2020-05" db="EMBL/GenBank/DDBJ databases">
        <authorList>
            <person name="Chiriac C."/>
            <person name="Salcher M."/>
            <person name="Ghai R."/>
            <person name="Kavagutti S V."/>
        </authorList>
    </citation>
    <scope>NUCLEOTIDE SEQUENCE</scope>
</reference>
<dbReference type="PROSITE" id="PS00599">
    <property type="entry name" value="AA_TRANSFER_CLASS_2"/>
    <property type="match status" value="1"/>
</dbReference>
<dbReference type="GO" id="GO:0004400">
    <property type="term" value="F:histidinol-phosphate transaminase activity"/>
    <property type="evidence" value="ECO:0007669"/>
    <property type="project" value="InterPro"/>
</dbReference>
<dbReference type="InterPro" id="IPR005861">
    <property type="entry name" value="HisP_aminotrans"/>
</dbReference>
<protein>
    <submittedName>
        <fullName evidence="9">Unannotated protein</fullName>
    </submittedName>
</protein>
<keyword evidence="4" id="KW-0808">Transferase</keyword>
<dbReference type="Gene3D" id="3.90.1150.10">
    <property type="entry name" value="Aspartate Aminotransferase, domain 1"/>
    <property type="match status" value="1"/>
</dbReference>
<dbReference type="Pfam" id="PF00155">
    <property type="entry name" value="Aminotran_1_2"/>
    <property type="match status" value="1"/>
</dbReference>
<dbReference type="PANTHER" id="PTHR42885:SF2">
    <property type="entry name" value="HISTIDINOL-PHOSPHATE AMINOTRANSFERASE"/>
    <property type="match status" value="1"/>
</dbReference>
<evidence type="ECO:0000256" key="7">
    <source>
        <dbReference type="ARBA" id="ARBA00029440"/>
    </source>
</evidence>
<evidence type="ECO:0000256" key="1">
    <source>
        <dbReference type="ARBA" id="ARBA00001933"/>
    </source>
</evidence>
<evidence type="ECO:0000256" key="4">
    <source>
        <dbReference type="ARBA" id="ARBA00022679"/>
    </source>
</evidence>
<proteinExistence type="inferred from homology"/>
<dbReference type="HAMAP" id="MF_01023">
    <property type="entry name" value="HisC_aminotrans_2"/>
    <property type="match status" value="1"/>
</dbReference>
<evidence type="ECO:0000256" key="5">
    <source>
        <dbReference type="ARBA" id="ARBA00022898"/>
    </source>
</evidence>
<gene>
    <name evidence="9" type="ORF">UFOPK2788_00189</name>
</gene>
<dbReference type="Gene3D" id="3.40.640.10">
    <property type="entry name" value="Type I PLP-dependent aspartate aminotransferase-like (Major domain)"/>
    <property type="match status" value="1"/>
</dbReference>
<keyword evidence="3" id="KW-0028">Amino-acid biosynthesis</keyword>
<dbReference type="NCBIfam" id="NF002877">
    <property type="entry name" value="PRK03317.1"/>
    <property type="match status" value="1"/>
</dbReference>
<dbReference type="InterPro" id="IPR004839">
    <property type="entry name" value="Aminotransferase_I/II_large"/>
</dbReference>
<dbReference type="GO" id="GO:0000105">
    <property type="term" value="P:L-histidine biosynthetic process"/>
    <property type="evidence" value="ECO:0007669"/>
    <property type="project" value="UniProtKB-KW"/>
</dbReference>
<keyword evidence="6" id="KW-0368">Histidine biosynthesis</keyword>
<evidence type="ECO:0000259" key="8">
    <source>
        <dbReference type="Pfam" id="PF00155"/>
    </source>
</evidence>